<gene>
    <name evidence="2" type="ORF">MYCTH_110038</name>
</gene>
<sequence>MAAREECLCILVNNAAVSSETVQPESGSADEMRRNLFDTTKTTAADWLAGRVRDRRRSRPSSPPPPPSCRCCGAPPSGTRTGPA</sequence>
<dbReference type="KEGG" id="mtm:MYCTH_110038"/>
<dbReference type="RefSeq" id="XP_003666385.1">
    <property type="nucleotide sequence ID" value="XM_003666337.1"/>
</dbReference>
<feature type="region of interest" description="Disordered" evidence="1">
    <location>
        <begin position="47"/>
        <end position="84"/>
    </location>
</feature>
<evidence type="ECO:0000313" key="3">
    <source>
        <dbReference type="Proteomes" id="UP000007322"/>
    </source>
</evidence>
<proteinExistence type="predicted"/>
<keyword evidence="3" id="KW-1185">Reference proteome</keyword>
<dbReference type="VEuPathDB" id="FungiDB:MYCTH_110038"/>
<evidence type="ECO:0000313" key="2">
    <source>
        <dbReference type="EMBL" id="AEO61140.1"/>
    </source>
</evidence>
<accession>G2QMG0</accession>
<evidence type="ECO:0000256" key="1">
    <source>
        <dbReference type="SAM" id="MobiDB-lite"/>
    </source>
</evidence>
<organism evidence="2 3">
    <name type="scientific">Thermothelomyces thermophilus (strain ATCC 42464 / BCRC 31852 / DSM 1799)</name>
    <name type="common">Sporotrichum thermophile</name>
    <dbReference type="NCBI Taxonomy" id="573729"/>
    <lineage>
        <taxon>Eukaryota</taxon>
        <taxon>Fungi</taxon>
        <taxon>Dikarya</taxon>
        <taxon>Ascomycota</taxon>
        <taxon>Pezizomycotina</taxon>
        <taxon>Sordariomycetes</taxon>
        <taxon>Sordariomycetidae</taxon>
        <taxon>Sordariales</taxon>
        <taxon>Chaetomiaceae</taxon>
        <taxon>Thermothelomyces</taxon>
    </lineage>
</organism>
<dbReference type="HOGENOM" id="CLU_2533818_0_0_1"/>
<dbReference type="OrthoDB" id="3819888at2759"/>
<dbReference type="EMBL" id="CP003007">
    <property type="protein sequence ID" value="AEO61140.1"/>
    <property type="molecule type" value="Genomic_DNA"/>
</dbReference>
<dbReference type="InParanoid" id="G2QMG0"/>
<dbReference type="AlphaFoldDB" id="G2QMG0"/>
<dbReference type="GeneID" id="11506185"/>
<reference evidence="2 3" key="1">
    <citation type="journal article" date="2011" name="Nat. Biotechnol.">
        <title>Comparative genomic analysis of the thermophilic biomass-degrading fungi Myceliophthora thermophila and Thielavia terrestris.</title>
        <authorList>
            <person name="Berka R.M."/>
            <person name="Grigoriev I.V."/>
            <person name="Otillar R."/>
            <person name="Salamov A."/>
            <person name="Grimwood J."/>
            <person name="Reid I."/>
            <person name="Ishmael N."/>
            <person name="John T."/>
            <person name="Darmond C."/>
            <person name="Moisan M.-C."/>
            <person name="Henrissat B."/>
            <person name="Coutinho P.M."/>
            <person name="Lombard V."/>
            <person name="Natvig D.O."/>
            <person name="Lindquist E."/>
            <person name="Schmutz J."/>
            <person name="Lucas S."/>
            <person name="Harris P."/>
            <person name="Powlowski J."/>
            <person name="Bellemare A."/>
            <person name="Taylor D."/>
            <person name="Butler G."/>
            <person name="de Vries R.P."/>
            <person name="Allijn I.E."/>
            <person name="van den Brink J."/>
            <person name="Ushinsky S."/>
            <person name="Storms R."/>
            <person name="Powell A.J."/>
            <person name="Paulsen I.T."/>
            <person name="Elbourne L.D.H."/>
            <person name="Baker S.E."/>
            <person name="Magnuson J."/>
            <person name="LaBoissiere S."/>
            <person name="Clutterbuck A.J."/>
            <person name="Martinez D."/>
            <person name="Wogulis M."/>
            <person name="de Leon A.L."/>
            <person name="Rey M.W."/>
            <person name="Tsang A."/>
        </authorList>
    </citation>
    <scope>NUCLEOTIDE SEQUENCE [LARGE SCALE GENOMIC DNA]</scope>
    <source>
        <strain evidence="3">ATCC 42464 / BCRC 31852 / DSM 1799</strain>
    </source>
</reference>
<dbReference type="Proteomes" id="UP000007322">
    <property type="component" value="Chromosome 6"/>
</dbReference>
<feature type="non-terminal residue" evidence="2">
    <location>
        <position position="84"/>
    </location>
</feature>
<name>G2QMG0_THET4</name>
<protein>
    <submittedName>
        <fullName evidence="2">Uncharacterized protein</fullName>
    </submittedName>
</protein>